<comment type="caution">
    <text evidence="1">The sequence shown here is derived from an EMBL/GenBank/DDBJ whole genome shotgun (WGS) entry which is preliminary data.</text>
</comment>
<dbReference type="Proteomes" id="UP000037035">
    <property type="component" value="Unassembled WGS sequence"/>
</dbReference>
<name>A0A0L6VAM9_9BASI</name>
<protein>
    <submittedName>
        <fullName evidence="1">Uncharacterized protein</fullName>
    </submittedName>
</protein>
<sequence length="490" mass="57090">MSPEAPSSPTQATLDSFLHQLTQEIHKKDKNKIKKKKNHLIKKKTPVMSSKVDSHMYRAYHEHFTELILIVCRNPRTYLSLPRNDNETKCFNNSLEKAKKQKYQRKISENEEIKAEEMKEIRKATKSCHEKVWRIRSKSHQTEGIECKDLKKSHESLPQVPTLQLSLISFVSNKVFILFFILFIEKSSPSFLYLGKEMLPPSFPIRRPTTGTAKKKKAQLPAVDMQHASAKLSFKLHLFEYVYVLAQPICIKACLNHSWRKVGVIKESSWEFLHFNCRQLSKFFLQSNTVALEDLKTGFGESGSGSGSSSKDVFDCRWVFERSICHKLTQKKVFFQLSHWSNIMNFTVRLVEIKEAELNQVIKTYEKVWLATNFLFVWKSCMWKNHLINSKGPFLALAWQAIHLGHFELFSPHFQLLKDQFLNSFQVQFNKILFITFNLKYIKPLCLKLLKVQIPPIGSIKYDQIHNYLRALINVHGYSAYTPGFYVTGT</sequence>
<dbReference type="EMBL" id="LAVV01007078">
    <property type="protein sequence ID" value="KNZ57185.1"/>
    <property type="molecule type" value="Genomic_DNA"/>
</dbReference>
<organism evidence="1 2">
    <name type="scientific">Puccinia sorghi</name>
    <dbReference type="NCBI Taxonomy" id="27349"/>
    <lineage>
        <taxon>Eukaryota</taxon>
        <taxon>Fungi</taxon>
        <taxon>Dikarya</taxon>
        <taxon>Basidiomycota</taxon>
        <taxon>Pucciniomycotina</taxon>
        <taxon>Pucciniomycetes</taxon>
        <taxon>Pucciniales</taxon>
        <taxon>Pucciniaceae</taxon>
        <taxon>Puccinia</taxon>
    </lineage>
</organism>
<evidence type="ECO:0000313" key="1">
    <source>
        <dbReference type="EMBL" id="KNZ57185.1"/>
    </source>
</evidence>
<proteinExistence type="predicted"/>
<gene>
    <name evidence="1" type="ORF">VP01_2217g1</name>
</gene>
<accession>A0A0L6VAM9</accession>
<dbReference type="AlphaFoldDB" id="A0A0L6VAM9"/>
<dbReference type="VEuPathDB" id="FungiDB:VP01_2217g1"/>
<evidence type="ECO:0000313" key="2">
    <source>
        <dbReference type="Proteomes" id="UP000037035"/>
    </source>
</evidence>
<keyword evidence="2" id="KW-1185">Reference proteome</keyword>
<reference evidence="1 2" key="1">
    <citation type="submission" date="2015-08" db="EMBL/GenBank/DDBJ databases">
        <title>Next Generation Sequencing and Analysis of the Genome of Puccinia sorghi L Schw, the Causal Agent of Maize Common Rust.</title>
        <authorList>
            <person name="Rochi L."/>
            <person name="Burguener G."/>
            <person name="Darino M."/>
            <person name="Turjanski A."/>
            <person name="Kreff E."/>
            <person name="Dieguez M.J."/>
            <person name="Sacco F."/>
        </authorList>
    </citation>
    <scope>NUCLEOTIDE SEQUENCE [LARGE SCALE GENOMIC DNA]</scope>
    <source>
        <strain evidence="1 2">RO10H11247</strain>
    </source>
</reference>